<dbReference type="Proteomes" id="UP000886874">
    <property type="component" value="Unassembled WGS sequence"/>
</dbReference>
<dbReference type="PANTHER" id="PTHR22789:SF8">
    <property type="entry name" value="L-RIBULOSE-5-PHOSPHATE 4-EPIMERASE SGBE"/>
    <property type="match status" value="1"/>
</dbReference>
<evidence type="ECO:0000256" key="5">
    <source>
        <dbReference type="ARBA" id="ARBA00022723"/>
    </source>
</evidence>
<dbReference type="PANTHER" id="PTHR22789">
    <property type="entry name" value="FUCULOSE PHOSPHATE ALDOLASE"/>
    <property type="match status" value="1"/>
</dbReference>
<evidence type="ECO:0000259" key="7">
    <source>
        <dbReference type="SMART" id="SM01007"/>
    </source>
</evidence>
<dbReference type="GO" id="GO:0008742">
    <property type="term" value="F:L-ribulose-phosphate 4-epimerase activity"/>
    <property type="evidence" value="ECO:0007669"/>
    <property type="project" value="UniProtKB-EC"/>
</dbReference>
<dbReference type="Gene3D" id="3.40.225.10">
    <property type="entry name" value="Class II aldolase/adducin N-terminal domain"/>
    <property type="match status" value="2"/>
</dbReference>
<comment type="similarity">
    <text evidence="3">Belongs to the aldolase class II family. AraD/FucA subfamily.</text>
</comment>
<organism evidence="8 9">
    <name type="scientific">Candidatus Avoscillospira stercorigallinarum</name>
    <dbReference type="NCBI Taxonomy" id="2840708"/>
    <lineage>
        <taxon>Bacteria</taxon>
        <taxon>Bacillati</taxon>
        <taxon>Bacillota</taxon>
        <taxon>Clostridia</taxon>
        <taxon>Eubacteriales</taxon>
        <taxon>Oscillospiraceae</taxon>
        <taxon>Oscillospiraceae incertae sedis</taxon>
        <taxon>Candidatus Avoscillospira</taxon>
    </lineage>
</organism>
<comment type="catalytic activity">
    <reaction evidence="1">
        <text>L-ribulose 5-phosphate = D-xylulose 5-phosphate</text>
        <dbReference type="Rhea" id="RHEA:22368"/>
        <dbReference type="ChEBI" id="CHEBI:57737"/>
        <dbReference type="ChEBI" id="CHEBI:58226"/>
        <dbReference type="EC" id="5.1.3.4"/>
    </reaction>
</comment>
<dbReference type="GO" id="GO:0016832">
    <property type="term" value="F:aldehyde-lyase activity"/>
    <property type="evidence" value="ECO:0007669"/>
    <property type="project" value="TreeGrafter"/>
</dbReference>
<dbReference type="InterPro" id="IPR050197">
    <property type="entry name" value="Aldolase_class_II_sugar_metab"/>
</dbReference>
<evidence type="ECO:0000256" key="3">
    <source>
        <dbReference type="ARBA" id="ARBA00010037"/>
    </source>
</evidence>
<dbReference type="EMBL" id="DVFN01000015">
    <property type="protein sequence ID" value="HIQ68927.1"/>
    <property type="molecule type" value="Genomic_DNA"/>
</dbReference>
<evidence type="ECO:0000256" key="4">
    <source>
        <dbReference type="ARBA" id="ARBA00013186"/>
    </source>
</evidence>
<evidence type="ECO:0000256" key="2">
    <source>
        <dbReference type="ARBA" id="ARBA00001947"/>
    </source>
</evidence>
<protein>
    <recommendedName>
        <fullName evidence="4">L-ribulose-5-phosphate 4-epimerase</fullName>
        <ecNumber evidence="4">5.1.3.4</ecNumber>
    </recommendedName>
</protein>
<proteinExistence type="inferred from homology"/>
<reference evidence="8" key="1">
    <citation type="submission" date="2020-10" db="EMBL/GenBank/DDBJ databases">
        <authorList>
            <person name="Gilroy R."/>
        </authorList>
    </citation>
    <scope>NUCLEOTIDE SEQUENCE</scope>
    <source>
        <strain evidence="8">ChiSjej2B20-13462</strain>
    </source>
</reference>
<dbReference type="GO" id="GO:0019323">
    <property type="term" value="P:pentose catabolic process"/>
    <property type="evidence" value="ECO:0007669"/>
    <property type="project" value="TreeGrafter"/>
</dbReference>
<keyword evidence="6" id="KW-0862">Zinc</keyword>
<accession>A0A9D0Z484</accession>
<dbReference type="GO" id="GO:0005829">
    <property type="term" value="C:cytosol"/>
    <property type="evidence" value="ECO:0007669"/>
    <property type="project" value="TreeGrafter"/>
</dbReference>
<name>A0A9D0Z484_9FIRM</name>
<comment type="cofactor">
    <cofactor evidence="2">
        <name>Zn(2+)</name>
        <dbReference type="ChEBI" id="CHEBI:29105"/>
    </cofactor>
</comment>
<dbReference type="SUPFAM" id="SSF53639">
    <property type="entry name" value="AraD/HMP-PK domain-like"/>
    <property type="match status" value="2"/>
</dbReference>
<evidence type="ECO:0000313" key="8">
    <source>
        <dbReference type="EMBL" id="HIQ68927.1"/>
    </source>
</evidence>
<dbReference type="AlphaFoldDB" id="A0A9D0Z484"/>
<dbReference type="InterPro" id="IPR036409">
    <property type="entry name" value="Aldolase_II/adducin_N_sf"/>
</dbReference>
<evidence type="ECO:0000256" key="6">
    <source>
        <dbReference type="ARBA" id="ARBA00022833"/>
    </source>
</evidence>
<dbReference type="InterPro" id="IPR001303">
    <property type="entry name" value="Aldolase_II/adducin_N"/>
</dbReference>
<feature type="domain" description="Class II aldolase/adducin N-terminal" evidence="7">
    <location>
        <begin position="10"/>
        <end position="185"/>
    </location>
</feature>
<comment type="caution">
    <text evidence="8">The sequence shown here is derived from an EMBL/GenBank/DDBJ whole genome shotgun (WGS) entry which is preliminary data.</text>
</comment>
<sequence>MTAAEAQARAAVVEAGKRLLSRGLVERTWGNVSARVSETHFVITPSGMAYETLRPEDLVLVDLRDRSWQGSRKPSSETGIHADAYRLRPEVGFVIHTHQPQASLCSTAGRGFSVEHPSLGGFVPCTAYGLPSTQTLRRAVKAQVLAHPDSPGFLLKSHGALCLGRDAAEAFAVSEALEQVCEARVSAALPPLATPPLPDLGISRRSGRMFTLTRHGQDRIYRVSDLGLRGPAAIHAAIYRMTSAQAVFHSAAPETAAASWRRGPFRPMLDDLAQIAGAEIVTAEPKPTPIACGLVACDAVMVRGLGALCTGATLEEARVVASLLEKGARAWRYGTVTPGCGPLDRRDAWLMRLIYVTQYAKRRGKPDEKAH</sequence>
<dbReference type="EC" id="5.1.3.4" evidence="4"/>
<keyword evidence="5" id="KW-0479">Metal-binding</keyword>
<evidence type="ECO:0000313" key="9">
    <source>
        <dbReference type="Proteomes" id="UP000886874"/>
    </source>
</evidence>
<reference evidence="8" key="2">
    <citation type="journal article" date="2021" name="PeerJ">
        <title>Extensive microbial diversity within the chicken gut microbiome revealed by metagenomics and culture.</title>
        <authorList>
            <person name="Gilroy R."/>
            <person name="Ravi A."/>
            <person name="Getino M."/>
            <person name="Pursley I."/>
            <person name="Horton D.L."/>
            <person name="Alikhan N.F."/>
            <person name="Baker D."/>
            <person name="Gharbi K."/>
            <person name="Hall N."/>
            <person name="Watson M."/>
            <person name="Adriaenssens E.M."/>
            <person name="Foster-Nyarko E."/>
            <person name="Jarju S."/>
            <person name="Secka A."/>
            <person name="Antonio M."/>
            <person name="Oren A."/>
            <person name="Chaudhuri R.R."/>
            <person name="La Ragione R."/>
            <person name="Hildebrand F."/>
            <person name="Pallen M.J."/>
        </authorList>
    </citation>
    <scope>NUCLEOTIDE SEQUENCE</scope>
    <source>
        <strain evidence="8">ChiSjej2B20-13462</strain>
    </source>
</reference>
<dbReference type="GO" id="GO:0046872">
    <property type="term" value="F:metal ion binding"/>
    <property type="evidence" value="ECO:0007669"/>
    <property type="project" value="UniProtKB-KW"/>
</dbReference>
<dbReference type="Pfam" id="PF00596">
    <property type="entry name" value="Aldolase_II"/>
    <property type="match status" value="2"/>
</dbReference>
<dbReference type="SMART" id="SM01007">
    <property type="entry name" value="Aldolase_II"/>
    <property type="match status" value="1"/>
</dbReference>
<gene>
    <name evidence="8" type="ORF">IAA67_01130</name>
</gene>
<evidence type="ECO:0000256" key="1">
    <source>
        <dbReference type="ARBA" id="ARBA00001726"/>
    </source>
</evidence>